<sequence>MKFKSLNTFLSFLAVVVIATSVGGLIWYVNTSTRTLAVEMGTQTAQAEQEALVRFLGSYLDNAAVLAESLGGASTAQNSLVSSYGASKAFRAYRDILKAHSECSAILVFNAKGEIVTGVNTEGKSLRHTRKIEPEILNAVVKQGQKRFFSGTINKTEDGGLAFAVATPVLDYDKKPQGGLVIYPRWDIFVRKYLDPVKVGREGYGFIFDSRGMMIGHGGDRSLEMTDSSQHTYIQDALQNDSGVIWYTWQGRKKVMSFQKEPETGWYVAVGAYEDDLTSRALEMRTVMLGAGLMMVLVVCGGLLFLLRHYAFRPLMQVEAFSRSVAEGDLQAELDGDFRFELRGLAENISQMVDELKNKLGFAEGVLSGLTIPCAITGADRKMSYINQEMCELLGKTGKPEEYYGLSAGEFFFGDASKATVSDEALEHMCRIEKEYPFERTDGRTLHVSVTSTPFHDMDGKVLGTLALWIDLTAIREQEQQVREQHEVLVRAAGDADHVSHQVSVAAEQLSAQVEQSSTGAEEQRKRTEEVATAMEEMNSTVLEVARNASDAASVVDKVQEHAANGKTVVQDAVSKSNELRDMAQNLSGSMRDLGDQATNVGQVVNVIEDIADQTNLLALNAAIEAARAGDAGRGFAVVADEVRKLAERTMDATREVTQSIHAIQQSANENVRGAESAAVQVEQGRDVTHKCGVVLQEIVDMVEQAADQVRAIATASEQQSSTSEEIAAATEGINQIAMETHGTMTESMSSVRDLATQAAHLKKIIEEMQK</sequence>
<keyword evidence="15" id="KW-1185">Reference proteome</keyword>
<dbReference type="CDD" id="cd00130">
    <property type="entry name" value="PAS"/>
    <property type="match status" value="1"/>
</dbReference>
<gene>
    <name evidence="14" type="ORF">SAMN02745702_01045</name>
</gene>
<dbReference type="Proteomes" id="UP000189733">
    <property type="component" value="Unassembled WGS sequence"/>
</dbReference>
<evidence type="ECO:0000256" key="7">
    <source>
        <dbReference type="ARBA" id="ARBA00023224"/>
    </source>
</evidence>
<dbReference type="PROSITE" id="PS50113">
    <property type="entry name" value="PAC"/>
    <property type="match status" value="1"/>
</dbReference>
<evidence type="ECO:0000256" key="8">
    <source>
        <dbReference type="ARBA" id="ARBA00029447"/>
    </source>
</evidence>
<evidence type="ECO:0000259" key="11">
    <source>
        <dbReference type="PROSITE" id="PS50111"/>
    </source>
</evidence>
<keyword evidence="6 10" id="KW-0472">Membrane</keyword>
<dbReference type="SUPFAM" id="SSF58104">
    <property type="entry name" value="Methyl-accepting chemotaxis protein (MCP) signaling domain"/>
    <property type="match status" value="1"/>
</dbReference>
<feature type="domain" description="PAC" evidence="12">
    <location>
        <begin position="432"/>
        <end position="484"/>
    </location>
</feature>
<evidence type="ECO:0000256" key="9">
    <source>
        <dbReference type="PROSITE-ProRule" id="PRU00284"/>
    </source>
</evidence>
<dbReference type="InterPro" id="IPR004090">
    <property type="entry name" value="Chemotax_Me-accpt_rcpt"/>
</dbReference>
<dbReference type="InterPro" id="IPR000014">
    <property type="entry name" value="PAS"/>
</dbReference>
<evidence type="ECO:0000259" key="13">
    <source>
        <dbReference type="PROSITE" id="PS50885"/>
    </source>
</evidence>
<comment type="similarity">
    <text evidence="8">Belongs to the methyl-accepting chemotaxis (MCP) protein family.</text>
</comment>
<feature type="domain" description="HAMP" evidence="13">
    <location>
        <begin position="309"/>
        <end position="361"/>
    </location>
</feature>
<organism evidence="14 15">
    <name type="scientific">Desulfobaculum bizertense DSM 18034</name>
    <dbReference type="NCBI Taxonomy" id="1121442"/>
    <lineage>
        <taxon>Bacteria</taxon>
        <taxon>Pseudomonadati</taxon>
        <taxon>Thermodesulfobacteriota</taxon>
        <taxon>Desulfovibrionia</taxon>
        <taxon>Desulfovibrionales</taxon>
        <taxon>Desulfovibrionaceae</taxon>
        <taxon>Desulfobaculum</taxon>
    </lineage>
</organism>
<evidence type="ECO:0000313" key="14">
    <source>
        <dbReference type="EMBL" id="SKA69149.1"/>
    </source>
</evidence>
<feature type="domain" description="Methyl-accepting transducer" evidence="11">
    <location>
        <begin position="499"/>
        <end position="735"/>
    </location>
</feature>
<keyword evidence="2" id="KW-1003">Cell membrane</keyword>
<evidence type="ECO:0000256" key="1">
    <source>
        <dbReference type="ARBA" id="ARBA00004651"/>
    </source>
</evidence>
<dbReference type="Pfam" id="PF00015">
    <property type="entry name" value="MCPsignal"/>
    <property type="match status" value="1"/>
</dbReference>
<evidence type="ECO:0000256" key="4">
    <source>
        <dbReference type="ARBA" id="ARBA00022692"/>
    </source>
</evidence>
<dbReference type="GO" id="GO:0007165">
    <property type="term" value="P:signal transduction"/>
    <property type="evidence" value="ECO:0007669"/>
    <property type="project" value="UniProtKB-KW"/>
</dbReference>
<evidence type="ECO:0000256" key="6">
    <source>
        <dbReference type="ARBA" id="ARBA00023136"/>
    </source>
</evidence>
<dbReference type="PROSITE" id="PS50885">
    <property type="entry name" value="HAMP"/>
    <property type="match status" value="1"/>
</dbReference>
<protein>
    <submittedName>
        <fullName evidence="14">Methyl-accepting chemotaxis protein</fullName>
    </submittedName>
</protein>
<accession>A0A1T4VW71</accession>
<dbReference type="GO" id="GO:0005886">
    <property type="term" value="C:plasma membrane"/>
    <property type="evidence" value="ECO:0007669"/>
    <property type="project" value="UniProtKB-SubCell"/>
</dbReference>
<dbReference type="CDD" id="cd11386">
    <property type="entry name" value="MCP_signal"/>
    <property type="match status" value="1"/>
</dbReference>
<dbReference type="AlphaFoldDB" id="A0A1T4VW71"/>
<dbReference type="GO" id="GO:0004888">
    <property type="term" value="F:transmembrane signaling receptor activity"/>
    <property type="evidence" value="ECO:0007669"/>
    <property type="project" value="InterPro"/>
</dbReference>
<dbReference type="Pfam" id="PF02743">
    <property type="entry name" value="dCache_1"/>
    <property type="match status" value="1"/>
</dbReference>
<name>A0A1T4VW71_9BACT</name>
<keyword evidence="5 10" id="KW-1133">Transmembrane helix</keyword>
<dbReference type="SUPFAM" id="SSF55785">
    <property type="entry name" value="PYP-like sensor domain (PAS domain)"/>
    <property type="match status" value="1"/>
</dbReference>
<evidence type="ECO:0000256" key="10">
    <source>
        <dbReference type="SAM" id="Phobius"/>
    </source>
</evidence>
<dbReference type="SMART" id="SM00283">
    <property type="entry name" value="MA"/>
    <property type="match status" value="1"/>
</dbReference>
<evidence type="ECO:0000256" key="3">
    <source>
        <dbReference type="ARBA" id="ARBA00022500"/>
    </source>
</evidence>
<dbReference type="InterPro" id="IPR033479">
    <property type="entry name" value="dCache_1"/>
</dbReference>
<dbReference type="RefSeq" id="WP_078684351.1">
    <property type="nucleotide sequence ID" value="NZ_FUYA01000003.1"/>
</dbReference>
<dbReference type="InterPro" id="IPR000700">
    <property type="entry name" value="PAS-assoc_C"/>
</dbReference>
<keyword evidence="4 10" id="KW-0812">Transmembrane</keyword>
<dbReference type="InterPro" id="IPR004089">
    <property type="entry name" value="MCPsignal_dom"/>
</dbReference>
<dbReference type="OrthoDB" id="9816383at2"/>
<feature type="transmembrane region" description="Helical" evidence="10">
    <location>
        <begin position="287"/>
        <end position="307"/>
    </location>
</feature>
<evidence type="ECO:0000256" key="5">
    <source>
        <dbReference type="ARBA" id="ARBA00022989"/>
    </source>
</evidence>
<dbReference type="FunFam" id="1.10.287.950:FF:000001">
    <property type="entry name" value="Methyl-accepting chemotaxis sensory transducer"/>
    <property type="match status" value="1"/>
</dbReference>
<dbReference type="InterPro" id="IPR003660">
    <property type="entry name" value="HAMP_dom"/>
</dbReference>
<dbReference type="STRING" id="1121442.SAMN02745702_01045"/>
<evidence type="ECO:0000256" key="2">
    <source>
        <dbReference type="ARBA" id="ARBA00022475"/>
    </source>
</evidence>
<dbReference type="Gene3D" id="1.10.287.950">
    <property type="entry name" value="Methyl-accepting chemotaxis protein"/>
    <property type="match status" value="1"/>
</dbReference>
<keyword evidence="7 9" id="KW-0807">Transducer</keyword>
<keyword evidence="3" id="KW-0145">Chemotaxis</keyword>
<dbReference type="CDD" id="cd12912">
    <property type="entry name" value="PDC2_MCP_like"/>
    <property type="match status" value="1"/>
</dbReference>
<evidence type="ECO:0000259" key="12">
    <source>
        <dbReference type="PROSITE" id="PS50113"/>
    </source>
</evidence>
<dbReference type="PANTHER" id="PTHR32089:SF112">
    <property type="entry name" value="LYSOZYME-LIKE PROTEIN-RELATED"/>
    <property type="match status" value="1"/>
</dbReference>
<dbReference type="Gene3D" id="3.30.450.20">
    <property type="entry name" value="PAS domain"/>
    <property type="match status" value="2"/>
</dbReference>
<dbReference type="EMBL" id="FUYA01000003">
    <property type="protein sequence ID" value="SKA69149.1"/>
    <property type="molecule type" value="Genomic_DNA"/>
</dbReference>
<proteinExistence type="inferred from homology"/>
<dbReference type="PROSITE" id="PS50111">
    <property type="entry name" value="CHEMOTAXIS_TRANSDUC_2"/>
    <property type="match status" value="1"/>
</dbReference>
<dbReference type="PRINTS" id="PR00260">
    <property type="entry name" value="CHEMTRNSDUCR"/>
</dbReference>
<dbReference type="CDD" id="cd06225">
    <property type="entry name" value="HAMP"/>
    <property type="match status" value="1"/>
</dbReference>
<dbReference type="PANTHER" id="PTHR32089">
    <property type="entry name" value="METHYL-ACCEPTING CHEMOTAXIS PROTEIN MCPB"/>
    <property type="match status" value="1"/>
</dbReference>
<reference evidence="14 15" key="1">
    <citation type="submission" date="2017-02" db="EMBL/GenBank/DDBJ databases">
        <authorList>
            <person name="Peterson S.W."/>
        </authorList>
    </citation>
    <scope>NUCLEOTIDE SEQUENCE [LARGE SCALE GENOMIC DNA]</scope>
    <source>
        <strain evidence="14 15">DSM 18034</strain>
    </source>
</reference>
<dbReference type="Pfam" id="PF13426">
    <property type="entry name" value="PAS_9"/>
    <property type="match status" value="1"/>
</dbReference>
<dbReference type="Gene3D" id="6.10.340.10">
    <property type="match status" value="1"/>
</dbReference>
<evidence type="ECO:0000313" key="15">
    <source>
        <dbReference type="Proteomes" id="UP000189733"/>
    </source>
</evidence>
<dbReference type="GO" id="GO:0006935">
    <property type="term" value="P:chemotaxis"/>
    <property type="evidence" value="ECO:0007669"/>
    <property type="project" value="UniProtKB-KW"/>
</dbReference>
<dbReference type="InterPro" id="IPR035965">
    <property type="entry name" value="PAS-like_dom_sf"/>
</dbReference>
<comment type="subcellular location">
    <subcellularLocation>
        <location evidence="1">Cell membrane</location>
        <topology evidence="1">Multi-pass membrane protein</topology>
    </subcellularLocation>
</comment>